<protein>
    <submittedName>
        <fullName evidence="1">Uncharacterized protein</fullName>
    </submittedName>
</protein>
<evidence type="ECO:0000313" key="2">
    <source>
        <dbReference type="Proteomes" id="UP000280659"/>
    </source>
</evidence>
<name>A0A386KN12_9CAUD</name>
<proteinExistence type="predicted"/>
<accession>A0A386KN12</accession>
<organism evidence="1 2">
    <name type="scientific">Acinetobacter phage vB_AbaM_B09_Aci02-2</name>
    <dbReference type="NCBI Taxonomy" id="2315467"/>
    <lineage>
        <taxon>Viruses</taxon>
        <taxon>Duplodnaviria</taxon>
        <taxon>Heunggongvirae</taxon>
        <taxon>Uroviricota</taxon>
        <taxon>Caudoviricetes</taxon>
        <taxon>Saclayvirus</taxon>
        <taxon>Saclayvirus Aci022</taxon>
    </lineage>
</organism>
<reference evidence="1 2" key="1">
    <citation type="submission" date="2018-08" db="EMBL/GenBank/DDBJ databases">
        <title>Complete genome sequence of five Acinetobacter baumannii phages from Abidjan, Cote d'Ivoire.</title>
        <authorList>
            <person name="Essoh C."/>
            <person name="Vernadet J.-P."/>
            <person name="Vergnaud G."/>
            <person name="Resch G."/>
            <person name="Pourcel C."/>
        </authorList>
    </citation>
    <scope>NUCLEOTIDE SEQUENCE [LARGE SCALE GENOMIC DNA]</scope>
</reference>
<dbReference type="EMBL" id="MH800199">
    <property type="protein sequence ID" value="AYD85821.1"/>
    <property type="molecule type" value="Genomic_DNA"/>
</dbReference>
<gene>
    <name evidence="1" type="ORF">Aci022_158</name>
</gene>
<dbReference type="Proteomes" id="UP000280659">
    <property type="component" value="Segment"/>
</dbReference>
<keyword evidence="2" id="KW-1185">Reference proteome</keyword>
<sequence>MKFDLDDVVQKTNDSNGNTYKVVDISNGCYLLESVMFFGPESLCDWVTYYAHGHQIWFSEGEDYLLSKVY</sequence>
<evidence type="ECO:0000313" key="1">
    <source>
        <dbReference type="EMBL" id="AYD85821.1"/>
    </source>
</evidence>